<dbReference type="PANTHER" id="PTHR46577">
    <property type="entry name" value="HTH-TYPE TRANSCRIPTIONAL REGULATORY PROTEIN GABR"/>
    <property type="match status" value="1"/>
</dbReference>
<dbReference type="PANTHER" id="PTHR46577:SF1">
    <property type="entry name" value="HTH-TYPE TRANSCRIPTIONAL REGULATORY PROTEIN GABR"/>
    <property type="match status" value="1"/>
</dbReference>
<dbReference type="Gene3D" id="1.10.10.10">
    <property type="entry name" value="Winged helix-like DNA-binding domain superfamily/Winged helix DNA-binding domain"/>
    <property type="match status" value="1"/>
</dbReference>
<dbReference type="Gene3D" id="3.40.640.10">
    <property type="entry name" value="Type I PLP-dependent aspartate aminotransferase-like (Major domain)"/>
    <property type="match status" value="1"/>
</dbReference>
<organism evidence="9 10">
    <name type="scientific">Paenibacillus puldeungensis</name>
    <dbReference type="NCBI Taxonomy" id="696536"/>
    <lineage>
        <taxon>Bacteria</taxon>
        <taxon>Bacillati</taxon>
        <taxon>Bacillota</taxon>
        <taxon>Bacilli</taxon>
        <taxon>Bacillales</taxon>
        <taxon>Paenibacillaceae</taxon>
        <taxon>Paenibacillus</taxon>
    </lineage>
</organism>
<dbReference type="InterPro" id="IPR036390">
    <property type="entry name" value="WH_DNA-bd_sf"/>
</dbReference>
<dbReference type="Pfam" id="PF00155">
    <property type="entry name" value="Aminotran_1_2"/>
    <property type="match status" value="1"/>
</dbReference>
<dbReference type="SMART" id="SM00345">
    <property type="entry name" value="HTH_GNTR"/>
    <property type="match status" value="1"/>
</dbReference>
<comment type="caution">
    <text evidence="9">The sequence shown here is derived from an EMBL/GenBank/DDBJ whole genome shotgun (WGS) entry which is preliminary data.</text>
</comment>
<protein>
    <submittedName>
        <fullName evidence="9">PLP-dependent aminotransferase family protein</fullName>
    </submittedName>
</protein>
<reference evidence="10" key="1">
    <citation type="journal article" date="2019" name="Int. J. Syst. Evol. Microbiol.">
        <title>The Global Catalogue of Microorganisms (GCM) 10K type strain sequencing project: providing services to taxonomists for standard genome sequencing and annotation.</title>
        <authorList>
            <consortium name="The Broad Institute Genomics Platform"/>
            <consortium name="The Broad Institute Genome Sequencing Center for Infectious Disease"/>
            <person name="Wu L."/>
            <person name="Ma J."/>
        </authorList>
    </citation>
    <scope>NUCLEOTIDE SEQUENCE [LARGE SCALE GENOMIC DNA]</scope>
    <source>
        <strain evidence="10">CCUG 59189</strain>
    </source>
</reference>
<dbReference type="SUPFAM" id="SSF53383">
    <property type="entry name" value="PLP-dependent transferases"/>
    <property type="match status" value="1"/>
</dbReference>
<evidence type="ECO:0000313" key="9">
    <source>
        <dbReference type="EMBL" id="MFD1176415.1"/>
    </source>
</evidence>
<dbReference type="GO" id="GO:0008483">
    <property type="term" value="F:transaminase activity"/>
    <property type="evidence" value="ECO:0007669"/>
    <property type="project" value="UniProtKB-KW"/>
</dbReference>
<evidence type="ECO:0000256" key="5">
    <source>
        <dbReference type="ARBA" id="ARBA00023015"/>
    </source>
</evidence>
<keyword evidence="4" id="KW-0663">Pyridoxal phosphate</keyword>
<evidence type="ECO:0000256" key="1">
    <source>
        <dbReference type="ARBA" id="ARBA00001933"/>
    </source>
</evidence>
<dbReference type="RefSeq" id="WP_379318781.1">
    <property type="nucleotide sequence ID" value="NZ_JBHTLM010000005.1"/>
</dbReference>
<keyword evidence="5" id="KW-0805">Transcription regulation</keyword>
<gene>
    <name evidence="9" type="ORF">ACFQ3W_08890</name>
</gene>
<dbReference type="InterPro" id="IPR015421">
    <property type="entry name" value="PyrdxlP-dep_Trfase_major"/>
</dbReference>
<keyword evidence="3 9" id="KW-0032">Aminotransferase</keyword>
<evidence type="ECO:0000256" key="4">
    <source>
        <dbReference type="ARBA" id="ARBA00022898"/>
    </source>
</evidence>
<dbReference type="InterPro" id="IPR000524">
    <property type="entry name" value="Tscrpt_reg_HTH_GntR"/>
</dbReference>
<dbReference type="EMBL" id="JBHTLM010000005">
    <property type="protein sequence ID" value="MFD1176415.1"/>
    <property type="molecule type" value="Genomic_DNA"/>
</dbReference>
<dbReference type="CDD" id="cd00609">
    <property type="entry name" value="AAT_like"/>
    <property type="match status" value="1"/>
</dbReference>
<comment type="similarity">
    <text evidence="2">In the C-terminal section; belongs to the class-I pyridoxal-phosphate-dependent aminotransferase family.</text>
</comment>
<keyword evidence="3 9" id="KW-0808">Transferase</keyword>
<feature type="domain" description="HTH gntR-type" evidence="8">
    <location>
        <begin position="14"/>
        <end position="82"/>
    </location>
</feature>
<dbReference type="InterPro" id="IPR015424">
    <property type="entry name" value="PyrdxlP-dep_Trfase"/>
</dbReference>
<evidence type="ECO:0000313" key="10">
    <source>
        <dbReference type="Proteomes" id="UP001597262"/>
    </source>
</evidence>
<evidence type="ECO:0000256" key="3">
    <source>
        <dbReference type="ARBA" id="ARBA00022576"/>
    </source>
</evidence>
<evidence type="ECO:0000259" key="8">
    <source>
        <dbReference type="PROSITE" id="PS50949"/>
    </source>
</evidence>
<comment type="cofactor">
    <cofactor evidence="1">
        <name>pyridoxal 5'-phosphate</name>
        <dbReference type="ChEBI" id="CHEBI:597326"/>
    </cofactor>
</comment>
<dbReference type="InterPro" id="IPR004839">
    <property type="entry name" value="Aminotransferase_I/II_large"/>
</dbReference>
<name>A0ABW3RWE3_9BACL</name>
<accession>A0ABW3RWE3</accession>
<keyword evidence="10" id="KW-1185">Reference proteome</keyword>
<dbReference type="InterPro" id="IPR051446">
    <property type="entry name" value="HTH_trans_reg/aminotransferase"/>
</dbReference>
<dbReference type="PROSITE" id="PS50949">
    <property type="entry name" value="HTH_GNTR"/>
    <property type="match status" value="1"/>
</dbReference>
<dbReference type="PRINTS" id="PR00035">
    <property type="entry name" value="HTHGNTR"/>
</dbReference>
<proteinExistence type="inferred from homology"/>
<dbReference type="SUPFAM" id="SSF46785">
    <property type="entry name" value="Winged helix' DNA-binding domain"/>
    <property type="match status" value="1"/>
</dbReference>
<dbReference type="CDD" id="cd07377">
    <property type="entry name" value="WHTH_GntR"/>
    <property type="match status" value="1"/>
</dbReference>
<dbReference type="Proteomes" id="UP001597262">
    <property type="component" value="Unassembled WGS sequence"/>
</dbReference>
<dbReference type="Pfam" id="PF00392">
    <property type="entry name" value="GntR"/>
    <property type="match status" value="1"/>
</dbReference>
<dbReference type="InterPro" id="IPR036388">
    <property type="entry name" value="WH-like_DNA-bd_sf"/>
</dbReference>
<evidence type="ECO:0000256" key="6">
    <source>
        <dbReference type="ARBA" id="ARBA00023125"/>
    </source>
</evidence>
<evidence type="ECO:0000256" key="7">
    <source>
        <dbReference type="ARBA" id="ARBA00023163"/>
    </source>
</evidence>
<keyword evidence="7" id="KW-0804">Transcription</keyword>
<evidence type="ECO:0000256" key="2">
    <source>
        <dbReference type="ARBA" id="ARBA00005384"/>
    </source>
</evidence>
<sequence>MNELLIPLDRNASVPLYMQIYHKIKQEIIEGRLKPHTSLPSIRRLSEQLGVNKATLETAYDHLVMEGLIESLPRSGYYVQEIDTSYMRKKMPPHLPSSQHHASYPYGFHLDHVDIHHFPVATWRRLMNEVLNDHAFQILNTGDPQGERGLRVQIAEYVRRVRGVHCTAEQIVIGSHSQVLLLLLSNLLDLRGKRIAVGEPGYSAVTGLFESYGCKIETISLENDGFHRGELDHSKASIVFTSPSFQYPFGSLMKIQERIYLLKWACSHNAYIIEDDHLSEFRYAGDLIPSLQNLDREERVIYMGTFHGSLSPAINIGYMILPPHLLLAYNDSRNSFQQTTSRIEQKTLELFMERGHWEQHRFRMKEIYRKKYKAMVQAIQTCFQEKAEVWEGQTGLHLVMQVHSDESEQELLYKANQAGIHLVSFRETWYKKDKYPYTWPTFLLGFGGLTIEEIQTGIALLHESWF</sequence>
<keyword evidence="6" id="KW-0238">DNA-binding</keyword>